<gene>
    <name evidence="1" type="ORF">CANVERA_P2038</name>
</gene>
<evidence type="ECO:0000313" key="1">
    <source>
        <dbReference type="EMBL" id="CAI5757524.1"/>
    </source>
</evidence>
<protein>
    <submittedName>
        <fullName evidence="1">Uncharacterized protein</fullName>
    </submittedName>
</protein>
<proteinExistence type="predicted"/>
<dbReference type="InterPro" id="IPR007902">
    <property type="entry name" value="Chl4/mis15/CENP-N"/>
</dbReference>
<comment type="caution">
    <text evidence="1">The sequence shown here is derived from an EMBL/GenBank/DDBJ whole genome shotgun (WGS) entry which is preliminary data.</text>
</comment>
<sequence>MKELIHKNVLPNTYIPYKHTDALSRLLMSVSKESLFNKCKLWLKLKNTQPPTPKDSLYTQQTINKKILKDIESCESDPAYSKRNLITKILTEWWFNGLNLLQLAQIDCQSIIDRPHLFSWIYSVIKDVDKNLVSISLNPKEFLDNLISKLSKVYFNYIYICKHPNLPIILIRIQIFDLNLALIRKTLKVNTVSTKPYIFAIPLNSPNIIHSLGNDLVHDIVRESIERSLPQNLNNLLRMETPEGQTPIASLESIFLLKGGNSRFSNSLGIWTPYADGTVDMLPLAAVEKHILMKKTTEEKINTKYMSKKKIKELKLKRLKKIANLRFKGTLNGKFQSEKLYEDIVEPEKKKRKSIKAEEEEDESYLDDFKSIAPVQYSEFDLQDKVNIMSDHVTSIKFKLSGTDVFAGLHELSVLTEDESLMILNPEEIPDWLTGEENSTSGIVRNGRFINK</sequence>
<evidence type="ECO:0000313" key="2">
    <source>
        <dbReference type="Proteomes" id="UP001152885"/>
    </source>
</evidence>
<organism evidence="1 2">
    <name type="scientific">Candida verbasci</name>
    <dbReference type="NCBI Taxonomy" id="1227364"/>
    <lineage>
        <taxon>Eukaryota</taxon>
        <taxon>Fungi</taxon>
        <taxon>Dikarya</taxon>
        <taxon>Ascomycota</taxon>
        <taxon>Saccharomycotina</taxon>
        <taxon>Pichiomycetes</taxon>
        <taxon>Debaryomycetaceae</taxon>
        <taxon>Candida/Lodderomyces clade</taxon>
        <taxon>Candida</taxon>
    </lineage>
</organism>
<accession>A0A9W4XG72</accession>
<dbReference type="Pfam" id="PF05238">
    <property type="entry name" value="CENP-N"/>
    <property type="match status" value="1"/>
</dbReference>
<name>A0A9W4XG72_9ASCO</name>
<dbReference type="Proteomes" id="UP001152885">
    <property type="component" value="Unassembled WGS sequence"/>
</dbReference>
<dbReference type="GO" id="GO:0007059">
    <property type="term" value="P:chromosome segregation"/>
    <property type="evidence" value="ECO:0007669"/>
    <property type="project" value="InterPro"/>
</dbReference>
<dbReference type="OrthoDB" id="6585699at2759"/>
<keyword evidence="2" id="KW-1185">Reference proteome</keyword>
<dbReference type="Gene3D" id="3.10.20.720">
    <property type="match status" value="1"/>
</dbReference>
<dbReference type="GO" id="GO:0034080">
    <property type="term" value="P:CENP-A containing chromatin assembly"/>
    <property type="evidence" value="ECO:0007669"/>
    <property type="project" value="InterPro"/>
</dbReference>
<dbReference type="EMBL" id="CANTUO010000002">
    <property type="protein sequence ID" value="CAI5757524.1"/>
    <property type="molecule type" value="Genomic_DNA"/>
</dbReference>
<reference evidence="1" key="1">
    <citation type="submission" date="2022-12" db="EMBL/GenBank/DDBJ databases">
        <authorList>
            <person name="Brejova B."/>
        </authorList>
    </citation>
    <scope>NUCLEOTIDE SEQUENCE</scope>
</reference>
<dbReference type="AlphaFoldDB" id="A0A9W4XG72"/>